<dbReference type="AlphaFoldDB" id="A0A354M1K0"/>
<protein>
    <recommendedName>
        <fullName evidence="6">Bacterial repeat domain-containing protein</fullName>
    </recommendedName>
</protein>
<dbReference type="InterPro" id="IPR045474">
    <property type="entry name" value="GEVED"/>
</dbReference>
<accession>A0A354M1K0</accession>
<evidence type="ECO:0000313" key="5">
    <source>
        <dbReference type="Proteomes" id="UP000262954"/>
    </source>
</evidence>
<evidence type="ECO:0000256" key="1">
    <source>
        <dbReference type="SAM" id="SignalP"/>
    </source>
</evidence>
<dbReference type="Proteomes" id="UP000262954">
    <property type="component" value="Unassembled WGS sequence"/>
</dbReference>
<comment type="caution">
    <text evidence="4">The sequence shown here is derived from an EMBL/GenBank/DDBJ whole genome shotgun (WGS) entry which is preliminary data.</text>
</comment>
<gene>
    <name evidence="4" type="ORF">DDY73_05235</name>
</gene>
<evidence type="ECO:0000313" key="4">
    <source>
        <dbReference type="EMBL" id="HBJ08389.1"/>
    </source>
</evidence>
<reference evidence="4 5" key="1">
    <citation type="journal article" date="2018" name="Nat. Biotechnol.">
        <title>A standardized bacterial taxonomy based on genome phylogeny substantially revises the tree of life.</title>
        <authorList>
            <person name="Parks D.H."/>
            <person name="Chuvochina M."/>
            <person name="Waite D.W."/>
            <person name="Rinke C."/>
            <person name="Skarshewski A."/>
            <person name="Chaumeil P.A."/>
            <person name="Hugenholtz P."/>
        </authorList>
    </citation>
    <scope>NUCLEOTIDE SEQUENCE [LARGE SCALE GENOMIC DNA]</scope>
    <source>
        <strain evidence="4">UBA11482</strain>
    </source>
</reference>
<evidence type="ECO:0000259" key="2">
    <source>
        <dbReference type="Pfam" id="PF18998"/>
    </source>
</evidence>
<dbReference type="InterPro" id="IPR044060">
    <property type="entry name" value="Bacterial_rp_domain"/>
</dbReference>
<organism evidence="4 5">
    <name type="scientific">Coprobacter fastidiosus</name>
    <dbReference type="NCBI Taxonomy" id="1099853"/>
    <lineage>
        <taxon>Bacteria</taxon>
        <taxon>Pseudomonadati</taxon>
        <taxon>Bacteroidota</taxon>
        <taxon>Bacteroidia</taxon>
        <taxon>Bacteroidales</taxon>
        <taxon>Barnesiellaceae</taxon>
        <taxon>Coprobacter</taxon>
    </lineage>
</organism>
<evidence type="ECO:0008006" key="6">
    <source>
        <dbReference type="Google" id="ProtNLM"/>
    </source>
</evidence>
<proteinExistence type="predicted"/>
<feature type="domain" description="Bacterial repeat" evidence="2">
    <location>
        <begin position="216"/>
        <end position="274"/>
    </location>
</feature>
<feature type="domain" description="GEVED" evidence="3">
    <location>
        <begin position="116"/>
        <end position="186"/>
    </location>
</feature>
<dbReference type="Pfam" id="PF20009">
    <property type="entry name" value="GEVED"/>
    <property type="match status" value="1"/>
</dbReference>
<evidence type="ECO:0000259" key="3">
    <source>
        <dbReference type="Pfam" id="PF20009"/>
    </source>
</evidence>
<feature type="chain" id="PRO_5016800831" description="Bacterial repeat domain-containing protein" evidence="1">
    <location>
        <begin position="23"/>
        <end position="515"/>
    </location>
</feature>
<sequence length="515" mass="56961">MRKSLLMFFLLFLSTLFTGLKAQEYITDNPFETMIRLGSMNVKNPIYQMPSGQAGSAYIVSAITSGDAVRYPLGYTVASTPDRHFIIVSKATTLVEKERQFDLIIEENVSISGQFVTIYTDWDRDGVFVSQDQSSLSMRDKGFTASFQVPADAELGKARIRVRLDSSRPSGPDVAVSGGRVYDFVVYVMDKTDHDDCYISVSSSNDNLGKAVIETVANANGRYDKGSSVTVKAEPSSSAANFEGWKVGQDIISRDQAYTFTVNESMHIIAVFSTVEPELSAPQTSTEANPIWFQIKNAHTATERANRYIAYDENPTGEYSSNLRAERPADISDKFLWRLESVSGNRVKIINKTSMKQIYSSGVLETQELTAEVNGSEFVIEPSGNANGSYSIKYEGNDGLLLNAKDGLWKIVLYNAGVGTGSGWYFYRVPFTSTGVENVSVTQVKAFLSDGIVRMKGLPEKCSVKVINLSGQVIGEFVPSDVNCEYKLRCPEEFVILMVKIEGQKPFSLKLYNRS</sequence>
<name>A0A354M1K0_9BACT</name>
<dbReference type="Pfam" id="PF18998">
    <property type="entry name" value="Flg_new_2"/>
    <property type="match status" value="1"/>
</dbReference>
<dbReference type="EMBL" id="DNWC01000070">
    <property type="protein sequence ID" value="HBJ08389.1"/>
    <property type="molecule type" value="Genomic_DNA"/>
</dbReference>
<dbReference type="RefSeq" id="WP_122338445.1">
    <property type="nucleotide sequence ID" value="NZ_CAUBCP010000090.1"/>
</dbReference>
<feature type="signal peptide" evidence="1">
    <location>
        <begin position="1"/>
        <end position="22"/>
    </location>
</feature>
<keyword evidence="1" id="KW-0732">Signal</keyword>